<reference evidence="2" key="1">
    <citation type="submission" date="2016-10" db="EMBL/GenBank/DDBJ databases">
        <authorList>
            <person name="Varghese N."/>
            <person name="Submissions S."/>
        </authorList>
    </citation>
    <scope>NUCLEOTIDE SEQUENCE [LARGE SCALE GENOMIC DNA]</scope>
    <source>
        <strain evidence="2">JCM 10271</strain>
    </source>
</reference>
<dbReference type="AlphaFoldDB" id="A0A1I6AN07"/>
<evidence type="ECO:0000313" key="2">
    <source>
        <dbReference type="Proteomes" id="UP000243106"/>
    </source>
</evidence>
<keyword evidence="2" id="KW-1185">Reference proteome</keyword>
<evidence type="ECO:0000313" key="1">
    <source>
        <dbReference type="EMBL" id="SFQ70084.1"/>
    </source>
</evidence>
<dbReference type="EMBL" id="FOXV01000027">
    <property type="protein sequence ID" value="SFQ70084.1"/>
    <property type="molecule type" value="Genomic_DNA"/>
</dbReference>
<protein>
    <submittedName>
        <fullName evidence="1">Uncharacterized protein</fullName>
    </submittedName>
</protein>
<name>A0A1I6AN07_9RHOB</name>
<proteinExistence type="predicted"/>
<organism evidence="1 2">
    <name type="scientific">Roseivivax halotolerans</name>
    <dbReference type="NCBI Taxonomy" id="93684"/>
    <lineage>
        <taxon>Bacteria</taxon>
        <taxon>Pseudomonadati</taxon>
        <taxon>Pseudomonadota</taxon>
        <taxon>Alphaproteobacteria</taxon>
        <taxon>Rhodobacterales</taxon>
        <taxon>Roseobacteraceae</taxon>
        <taxon>Roseivivax</taxon>
    </lineage>
</organism>
<accession>A0A1I6AN07</accession>
<sequence length="86" mass="9731">MNRTNMEIARTITPAFSAKGRILLPLQKAAPQEAEPLQFSREAVKARLARRFRQRLQVGMPRHRGPEPSVVADVSEVLTHFIEKLA</sequence>
<gene>
    <name evidence="1" type="ORF">SAMN05421853_1271</name>
</gene>
<dbReference type="Proteomes" id="UP000243106">
    <property type="component" value="Unassembled WGS sequence"/>
</dbReference>